<protein>
    <submittedName>
        <fullName evidence="4">YcnI family protein</fullName>
    </submittedName>
</protein>
<feature type="domain" description="YncI copper-binding" evidence="3">
    <location>
        <begin position="29"/>
        <end position="176"/>
    </location>
</feature>
<evidence type="ECO:0000313" key="5">
    <source>
        <dbReference type="Proteomes" id="UP001595816"/>
    </source>
</evidence>
<gene>
    <name evidence="4" type="ORF">ACFOZ4_18950</name>
</gene>
<evidence type="ECO:0000313" key="4">
    <source>
        <dbReference type="EMBL" id="MFC4132691.1"/>
    </source>
</evidence>
<organism evidence="4 5">
    <name type="scientific">Hamadaea flava</name>
    <dbReference type="NCBI Taxonomy" id="1742688"/>
    <lineage>
        <taxon>Bacteria</taxon>
        <taxon>Bacillati</taxon>
        <taxon>Actinomycetota</taxon>
        <taxon>Actinomycetes</taxon>
        <taxon>Micromonosporales</taxon>
        <taxon>Micromonosporaceae</taxon>
        <taxon>Hamadaea</taxon>
    </lineage>
</organism>
<keyword evidence="2" id="KW-0732">Signal</keyword>
<evidence type="ECO:0000259" key="3">
    <source>
        <dbReference type="Pfam" id="PF07987"/>
    </source>
</evidence>
<feature type="transmembrane region" description="Helical" evidence="1">
    <location>
        <begin position="201"/>
        <end position="220"/>
    </location>
</feature>
<accession>A0ABV8LNV1</accession>
<evidence type="ECO:0000256" key="1">
    <source>
        <dbReference type="SAM" id="Phobius"/>
    </source>
</evidence>
<comment type="caution">
    <text evidence="4">The sequence shown here is derived from an EMBL/GenBank/DDBJ whole genome shotgun (WGS) entry which is preliminary data.</text>
</comment>
<evidence type="ECO:0000256" key="2">
    <source>
        <dbReference type="SAM" id="SignalP"/>
    </source>
</evidence>
<keyword evidence="1" id="KW-1133">Transmembrane helix</keyword>
<dbReference type="InterPro" id="IPR012533">
    <property type="entry name" value="YcnI-copper_dom"/>
</dbReference>
<dbReference type="CDD" id="cd08545">
    <property type="entry name" value="YcnI_like"/>
    <property type="match status" value="1"/>
</dbReference>
<reference evidence="5" key="1">
    <citation type="journal article" date="2019" name="Int. J. Syst. Evol. Microbiol.">
        <title>The Global Catalogue of Microorganisms (GCM) 10K type strain sequencing project: providing services to taxonomists for standard genome sequencing and annotation.</title>
        <authorList>
            <consortium name="The Broad Institute Genomics Platform"/>
            <consortium name="The Broad Institute Genome Sequencing Center for Infectious Disease"/>
            <person name="Wu L."/>
            <person name="Ma J."/>
        </authorList>
    </citation>
    <scope>NUCLEOTIDE SEQUENCE [LARGE SCALE GENOMIC DNA]</scope>
    <source>
        <strain evidence="5">CGMCC 4.7289</strain>
    </source>
</reference>
<keyword evidence="1" id="KW-0812">Transmembrane</keyword>
<dbReference type="EMBL" id="JBHSAY010000009">
    <property type="protein sequence ID" value="MFC4132691.1"/>
    <property type="molecule type" value="Genomic_DNA"/>
</dbReference>
<feature type="chain" id="PRO_5046123968" evidence="2">
    <location>
        <begin position="29"/>
        <end position="227"/>
    </location>
</feature>
<sequence>MRSLFKRALVTLAVATAAVAVSASAASAHVTVNPSQAVQGGYTKLTFRVPNEKDSATTTKVEVVLPVEQPIGHISVKPVPGWTVATEKTKLPTPVQAGESTITEAVTKITWTAAGDAAIKPGQFQEFDVSAGPLPQADQIVFKALQTYSDGDVVRWIEVPADGKAEPDHPAPVLKLTGKTAASPSAATVAVASDDSAGTGLAVAALVVAALAAVFAGLAWRRRPSGN</sequence>
<dbReference type="Pfam" id="PF07987">
    <property type="entry name" value="DUF1775"/>
    <property type="match status" value="1"/>
</dbReference>
<dbReference type="RefSeq" id="WP_253752786.1">
    <property type="nucleotide sequence ID" value="NZ_JAMZDZ010000001.1"/>
</dbReference>
<dbReference type="Gene3D" id="2.60.40.2230">
    <property type="entry name" value="Uncharacterised protein YcnI-like PF07987, DUF1775"/>
    <property type="match status" value="1"/>
</dbReference>
<keyword evidence="1" id="KW-0472">Membrane</keyword>
<feature type="signal peptide" evidence="2">
    <location>
        <begin position="1"/>
        <end position="28"/>
    </location>
</feature>
<name>A0ABV8LNV1_9ACTN</name>
<proteinExistence type="predicted"/>
<keyword evidence="5" id="KW-1185">Reference proteome</keyword>
<dbReference type="InterPro" id="IPR038507">
    <property type="entry name" value="YcnI-like_sf"/>
</dbReference>
<dbReference type="Proteomes" id="UP001595816">
    <property type="component" value="Unassembled WGS sequence"/>
</dbReference>